<dbReference type="InterPro" id="IPR005471">
    <property type="entry name" value="Tscrpt_reg_IclR_N"/>
</dbReference>
<dbReference type="RefSeq" id="WP_184991679.1">
    <property type="nucleotide sequence ID" value="NZ_BOMK01000018.1"/>
</dbReference>
<evidence type="ECO:0000256" key="6">
    <source>
        <dbReference type="ARBA" id="ARBA00070406"/>
    </source>
</evidence>
<feature type="domain" description="IclR-ED" evidence="8">
    <location>
        <begin position="68"/>
        <end position="252"/>
    </location>
</feature>
<reference evidence="9 10" key="1">
    <citation type="submission" date="2020-08" db="EMBL/GenBank/DDBJ databases">
        <title>Sequencing the genomes of 1000 actinobacteria strains.</title>
        <authorList>
            <person name="Klenk H.-P."/>
        </authorList>
    </citation>
    <scope>NUCLEOTIDE SEQUENCE [LARGE SCALE GENOMIC DNA]</scope>
    <source>
        <strain evidence="9 10">DSM 43149</strain>
    </source>
</reference>
<dbReference type="InterPro" id="IPR036390">
    <property type="entry name" value="WH_DNA-bd_sf"/>
</dbReference>
<evidence type="ECO:0000256" key="5">
    <source>
        <dbReference type="ARBA" id="ARBA00058938"/>
    </source>
</evidence>
<dbReference type="InterPro" id="IPR011991">
    <property type="entry name" value="ArsR-like_HTH"/>
</dbReference>
<dbReference type="SMART" id="SM00346">
    <property type="entry name" value="HTH_ICLR"/>
    <property type="match status" value="1"/>
</dbReference>
<dbReference type="InterPro" id="IPR036388">
    <property type="entry name" value="WH-like_DNA-bd_sf"/>
</dbReference>
<protein>
    <recommendedName>
        <fullName evidence="6">Glycerol operon regulatory protein</fullName>
    </recommendedName>
</protein>
<evidence type="ECO:0000256" key="3">
    <source>
        <dbReference type="ARBA" id="ARBA00023125"/>
    </source>
</evidence>
<dbReference type="GO" id="GO:0003700">
    <property type="term" value="F:DNA-binding transcription factor activity"/>
    <property type="evidence" value="ECO:0007669"/>
    <property type="project" value="TreeGrafter"/>
</dbReference>
<dbReference type="Gene3D" id="1.10.10.10">
    <property type="entry name" value="Winged helix-like DNA-binding domain superfamily/Winged helix DNA-binding domain"/>
    <property type="match status" value="1"/>
</dbReference>
<dbReference type="SUPFAM" id="SSF55781">
    <property type="entry name" value="GAF domain-like"/>
    <property type="match status" value="1"/>
</dbReference>
<dbReference type="InterPro" id="IPR050707">
    <property type="entry name" value="HTH_MetabolicPath_Reg"/>
</dbReference>
<dbReference type="GO" id="GO:0003677">
    <property type="term" value="F:DNA binding"/>
    <property type="evidence" value="ECO:0007669"/>
    <property type="project" value="UniProtKB-KW"/>
</dbReference>
<sequence length="255" mass="27034">MPGLIQSIERSSAVLRLLAAGPDRLKVKEIADSLGLAKSTAQSILRTLEHIGFVERDPRTTRYRLGRGLLELGSGGLDVNELRSRALDWADTLASRSGEEVRIGALRDGSVMVVHHVFRPDDSAQSMDTGSLLPSHATALGKVLLAYDPVAADTVARGALDAYTRRTVGSPRDLARSLAEIRSRGWGLSVEERAPGRAGIAAPVRTSGGLVVGAIGISGGTERLCDTRGRPRPALVEHVCDAARAISRDLAGPRP</sequence>
<gene>
    <name evidence="9" type="ORF">BJ971_001887</name>
</gene>
<proteinExistence type="predicted"/>
<dbReference type="AlphaFoldDB" id="A0A7W7MNT5"/>
<dbReference type="Proteomes" id="UP000578112">
    <property type="component" value="Unassembled WGS sequence"/>
</dbReference>
<evidence type="ECO:0000256" key="1">
    <source>
        <dbReference type="ARBA" id="ARBA00022798"/>
    </source>
</evidence>
<dbReference type="EMBL" id="JACHNH010000001">
    <property type="protein sequence ID" value="MBB4761331.1"/>
    <property type="molecule type" value="Genomic_DNA"/>
</dbReference>
<comment type="function">
    <text evidence="5">May be an activator protein for the gylABX operon.</text>
</comment>
<dbReference type="PANTHER" id="PTHR30136:SF24">
    <property type="entry name" value="HTH-TYPE TRANSCRIPTIONAL REPRESSOR ALLR"/>
    <property type="match status" value="1"/>
</dbReference>
<keyword evidence="1" id="KW-0319">Glycerol metabolism</keyword>
<dbReference type="Pfam" id="PF01614">
    <property type="entry name" value="IclR_C"/>
    <property type="match status" value="1"/>
</dbReference>
<dbReference type="Gene3D" id="3.30.450.40">
    <property type="match status" value="1"/>
</dbReference>
<comment type="caution">
    <text evidence="9">The sequence shown here is derived from an EMBL/GenBank/DDBJ whole genome shotgun (WGS) entry which is preliminary data.</text>
</comment>
<keyword evidence="2" id="KW-0805">Transcription regulation</keyword>
<feature type="domain" description="HTH iclR-type" evidence="7">
    <location>
        <begin position="5"/>
        <end position="67"/>
    </location>
</feature>
<evidence type="ECO:0000256" key="4">
    <source>
        <dbReference type="ARBA" id="ARBA00023163"/>
    </source>
</evidence>
<name>A0A7W7MNT5_9ACTN</name>
<organism evidence="9 10">
    <name type="scientific">Actinoplanes digitatis</name>
    <dbReference type="NCBI Taxonomy" id="1868"/>
    <lineage>
        <taxon>Bacteria</taxon>
        <taxon>Bacillati</taxon>
        <taxon>Actinomycetota</taxon>
        <taxon>Actinomycetes</taxon>
        <taxon>Micromonosporales</taxon>
        <taxon>Micromonosporaceae</taxon>
        <taxon>Actinoplanes</taxon>
    </lineage>
</organism>
<evidence type="ECO:0000259" key="7">
    <source>
        <dbReference type="PROSITE" id="PS51077"/>
    </source>
</evidence>
<evidence type="ECO:0000256" key="2">
    <source>
        <dbReference type="ARBA" id="ARBA00023015"/>
    </source>
</evidence>
<dbReference type="InterPro" id="IPR029016">
    <property type="entry name" value="GAF-like_dom_sf"/>
</dbReference>
<keyword evidence="4" id="KW-0804">Transcription</keyword>
<dbReference type="InterPro" id="IPR014757">
    <property type="entry name" value="Tscrpt_reg_IclR_C"/>
</dbReference>
<evidence type="ECO:0000259" key="8">
    <source>
        <dbReference type="PROSITE" id="PS51078"/>
    </source>
</evidence>
<dbReference type="GO" id="GO:0045892">
    <property type="term" value="P:negative regulation of DNA-templated transcription"/>
    <property type="evidence" value="ECO:0007669"/>
    <property type="project" value="TreeGrafter"/>
</dbReference>
<dbReference type="Pfam" id="PF09339">
    <property type="entry name" value="HTH_IclR"/>
    <property type="match status" value="1"/>
</dbReference>
<dbReference type="PANTHER" id="PTHR30136">
    <property type="entry name" value="HELIX-TURN-HELIX TRANSCRIPTIONAL REGULATOR, ICLR FAMILY"/>
    <property type="match status" value="1"/>
</dbReference>
<accession>A0A7W7MNT5</accession>
<dbReference type="PROSITE" id="PS51078">
    <property type="entry name" value="ICLR_ED"/>
    <property type="match status" value="1"/>
</dbReference>
<keyword evidence="3 9" id="KW-0238">DNA-binding</keyword>
<dbReference type="PROSITE" id="PS51077">
    <property type="entry name" value="HTH_ICLR"/>
    <property type="match status" value="1"/>
</dbReference>
<dbReference type="GO" id="GO:0006071">
    <property type="term" value="P:glycerol metabolic process"/>
    <property type="evidence" value="ECO:0007669"/>
    <property type="project" value="UniProtKB-KW"/>
</dbReference>
<evidence type="ECO:0000313" key="10">
    <source>
        <dbReference type="Proteomes" id="UP000578112"/>
    </source>
</evidence>
<dbReference type="SUPFAM" id="SSF46785">
    <property type="entry name" value="Winged helix' DNA-binding domain"/>
    <property type="match status" value="1"/>
</dbReference>
<dbReference type="FunFam" id="1.10.10.10:FF:000056">
    <property type="entry name" value="IclR family transcriptional regulator"/>
    <property type="match status" value="1"/>
</dbReference>
<dbReference type="CDD" id="cd00090">
    <property type="entry name" value="HTH_ARSR"/>
    <property type="match status" value="1"/>
</dbReference>
<evidence type="ECO:0000313" key="9">
    <source>
        <dbReference type="EMBL" id="MBB4761331.1"/>
    </source>
</evidence>
<keyword evidence="10" id="KW-1185">Reference proteome</keyword>